<sequence length="559" mass="63647">MTMDTDDKILEKSKEWEEKVLKPWISKRPERKNNFLTPSGILVKRLYTPLDQKGDYLSKLGFPGEYPYTRGIYPNMYRGRLWTIRQYAGYGSAEDTNYRFRKLLEAGQTGLSMAFDLPTQLGLDPDHKLAFTEVGVVGVSLFHWKEMDLVMSDIPIQKVTTSMTINATAIELLSMYIATAESRGISTSELDGTVQNDILKEYIARKNYIYPPEFGIRYAVDLIEYSSKNIPNWHPISISGYHIREAGADAILEVAFTLADGIEYVRKTIERGISVDDFAPKLSFFFAAYTNIFEEIAKFRAARRMWAKIMKEMFNAKKPESMMLRFHTQTGGAELTAQQPEINIIRTTLQALAAILGGTQSLHVNSYDEALGLPTEKAAKIAIRVQQVIAHESGATDTIDPIAGSYYVEWLTDEIEEHAWKILYDIERMGGMMKAIEVGYPQAQIAESSYRIQKRLEQNDLVRVGVNMYYEPDWIGTTEVFKVNPLVRDRILQRLAKYKKERDNSKVEGSLSRLRNAADKENVNIFPYILDAIKSGATVGEVSSVLRELWGEYKEPSLF</sequence>
<dbReference type="eggNOG" id="arCOG04232">
    <property type="taxonomic scope" value="Archaea"/>
</dbReference>
<dbReference type="PANTHER" id="PTHR48101:SF1">
    <property type="entry name" value="METHYLMALONYL-COA MUTASE, LARGE SUBUNIT"/>
    <property type="match status" value="1"/>
</dbReference>
<dbReference type="Pfam" id="PF01642">
    <property type="entry name" value="MM_CoA_mutase"/>
    <property type="match status" value="1"/>
</dbReference>
<protein>
    <submittedName>
        <fullName evidence="3">Methylmalonyl-CoA mutase</fullName>
        <ecNumber evidence="3">5.4.99.2</ecNumber>
    </submittedName>
</protein>
<dbReference type="AlphaFoldDB" id="Q4JA93"/>
<proteinExistence type="predicted"/>
<dbReference type="NCBIfam" id="TIGR00641">
    <property type="entry name" value="acid_CoA_mut_N"/>
    <property type="match status" value="1"/>
</dbReference>
<dbReference type="SUPFAM" id="SSF51703">
    <property type="entry name" value="Cobalamin (vitamin B12)-dependent enzymes"/>
    <property type="match status" value="1"/>
</dbReference>
<dbReference type="Gene3D" id="3.20.20.240">
    <property type="entry name" value="Methylmalonyl-CoA mutase"/>
    <property type="match status" value="1"/>
</dbReference>
<dbReference type="InterPro" id="IPR006098">
    <property type="entry name" value="MMCoA_mutase_a_cat"/>
</dbReference>
<dbReference type="Proteomes" id="UP000001018">
    <property type="component" value="Chromosome"/>
</dbReference>
<keyword evidence="1 3" id="KW-0413">Isomerase</keyword>
<dbReference type="CDD" id="cd03680">
    <property type="entry name" value="MM_CoA_mutase_ICM_like"/>
    <property type="match status" value="1"/>
</dbReference>
<evidence type="ECO:0000313" key="4">
    <source>
        <dbReference type="Proteomes" id="UP000001018"/>
    </source>
</evidence>
<dbReference type="InterPro" id="IPR006099">
    <property type="entry name" value="MeMalonylCoA_mutase_a/b_cat"/>
</dbReference>
<evidence type="ECO:0000256" key="1">
    <source>
        <dbReference type="ARBA" id="ARBA00023235"/>
    </source>
</evidence>
<dbReference type="PATRIC" id="fig|330779.12.peg.885"/>
<dbReference type="InterPro" id="IPR016176">
    <property type="entry name" value="Cbl-dep_enz_cat"/>
</dbReference>
<keyword evidence="4" id="KW-1185">Reference proteome</keyword>
<dbReference type="EMBL" id="CP000077">
    <property type="protein sequence ID" value="AAY80287.1"/>
    <property type="molecule type" value="Genomic_DNA"/>
</dbReference>
<gene>
    <name evidence="3" type="ordered locus">Saci_0924</name>
</gene>
<dbReference type="PANTHER" id="PTHR48101">
    <property type="entry name" value="METHYLMALONYL-COA MUTASE, MITOCHONDRIAL-RELATED"/>
    <property type="match status" value="1"/>
</dbReference>
<dbReference type="GO" id="GO:0031419">
    <property type="term" value="F:cobalamin binding"/>
    <property type="evidence" value="ECO:0007669"/>
    <property type="project" value="InterPro"/>
</dbReference>
<dbReference type="KEGG" id="sai:Saci_0924"/>
<name>Q4JA93_SULAC</name>
<accession>Q4JA93</accession>
<reference evidence="3 4" key="1">
    <citation type="journal article" date="2005" name="J. Bacteriol.">
        <title>The genome of Sulfolobus acidocaldarius, a model organism of the Crenarchaeota.</title>
        <authorList>
            <person name="Chen L."/>
            <person name="Brugger K."/>
            <person name="Skovgaard M."/>
            <person name="Redder P."/>
            <person name="She Q."/>
            <person name="Torarinsson E."/>
            <person name="Greve B."/>
            <person name="Awayez M."/>
            <person name="Zibat A."/>
            <person name="Klenk H.-P."/>
            <person name="Garrett R.A."/>
        </authorList>
    </citation>
    <scope>NUCLEOTIDE SEQUENCE [LARGE SCALE GENOMIC DNA]</scope>
    <source>
        <strain evidence="4">ATCC 33909 / DSM 639 / JCM 8929 / NBRC 15157 / NCIMB 11770</strain>
    </source>
</reference>
<organism evidence="3 4">
    <name type="scientific">Sulfolobus acidocaldarius (strain ATCC 33909 / DSM 639 / JCM 8929 / NBRC 15157 / NCIMB 11770)</name>
    <dbReference type="NCBI Taxonomy" id="330779"/>
    <lineage>
        <taxon>Archaea</taxon>
        <taxon>Thermoproteota</taxon>
        <taxon>Thermoprotei</taxon>
        <taxon>Sulfolobales</taxon>
        <taxon>Sulfolobaceae</taxon>
        <taxon>Sulfolobus</taxon>
    </lineage>
</organism>
<evidence type="ECO:0000313" key="3">
    <source>
        <dbReference type="EMBL" id="AAY80287.1"/>
    </source>
</evidence>
<dbReference type="STRING" id="330779.Saci_0924"/>
<evidence type="ECO:0000259" key="2">
    <source>
        <dbReference type="Pfam" id="PF01642"/>
    </source>
</evidence>
<dbReference type="EC" id="5.4.99.2" evidence="3"/>
<feature type="domain" description="Methylmalonyl-CoA mutase alpha/beta chain catalytic" evidence="2">
    <location>
        <begin position="37"/>
        <end position="552"/>
    </location>
</feature>
<dbReference type="HOGENOM" id="CLU_009523_5_1_2"/>
<dbReference type="GO" id="GO:0004494">
    <property type="term" value="F:methylmalonyl-CoA mutase activity"/>
    <property type="evidence" value="ECO:0007669"/>
    <property type="project" value="UniProtKB-EC"/>
</dbReference>